<protein>
    <recommendedName>
        <fullName evidence="3">DUF4283 domain-containing protein</fullName>
    </recommendedName>
</protein>
<evidence type="ECO:0000313" key="2">
    <source>
        <dbReference type="Proteomes" id="UP001153076"/>
    </source>
</evidence>
<dbReference type="AlphaFoldDB" id="A0A9Q1KG11"/>
<evidence type="ECO:0000313" key="1">
    <source>
        <dbReference type="EMBL" id="KAJ8442161.1"/>
    </source>
</evidence>
<keyword evidence="2" id="KW-1185">Reference proteome</keyword>
<dbReference type="PANTHER" id="PTHR31286">
    <property type="entry name" value="GLYCINE-RICH CELL WALL STRUCTURAL PROTEIN 1.8-LIKE"/>
    <property type="match status" value="1"/>
</dbReference>
<comment type="caution">
    <text evidence="1">The sequence shown here is derived from an EMBL/GenBank/DDBJ whole genome shotgun (WGS) entry which is preliminary data.</text>
</comment>
<dbReference type="EMBL" id="JAKOGI010000145">
    <property type="protein sequence ID" value="KAJ8442161.1"/>
    <property type="molecule type" value="Genomic_DNA"/>
</dbReference>
<organism evidence="1 2">
    <name type="scientific">Carnegiea gigantea</name>
    <dbReference type="NCBI Taxonomy" id="171969"/>
    <lineage>
        <taxon>Eukaryota</taxon>
        <taxon>Viridiplantae</taxon>
        <taxon>Streptophyta</taxon>
        <taxon>Embryophyta</taxon>
        <taxon>Tracheophyta</taxon>
        <taxon>Spermatophyta</taxon>
        <taxon>Magnoliopsida</taxon>
        <taxon>eudicotyledons</taxon>
        <taxon>Gunneridae</taxon>
        <taxon>Pentapetalae</taxon>
        <taxon>Caryophyllales</taxon>
        <taxon>Cactineae</taxon>
        <taxon>Cactaceae</taxon>
        <taxon>Cactoideae</taxon>
        <taxon>Echinocereeae</taxon>
        <taxon>Carnegiea</taxon>
    </lineage>
</organism>
<dbReference type="InterPro" id="IPR040256">
    <property type="entry name" value="At4g02000-like"/>
</dbReference>
<proteinExistence type="predicted"/>
<dbReference type="Proteomes" id="UP001153076">
    <property type="component" value="Unassembled WGS sequence"/>
</dbReference>
<dbReference type="PANTHER" id="PTHR31286:SF167">
    <property type="entry name" value="OS09G0268800 PROTEIN"/>
    <property type="match status" value="1"/>
</dbReference>
<accession>A0A9Q1KG11</accession>
<name>A0A9Q1KG11_9CARY</name>
<reference evidence="1" key="1">
    <citation type="submission" date="2022-04" db="EMBL/GenBank/DDBJ databases">
        <title>Carnegiea gigantea Genome sequencing and assembly v2.</title>
        <authorList>
            <person name="Copetti D."/>
            <person name="Sanderson M.J."/>
            <person name="Burquez A."/>
            <person name="Wojciechowski M.F."/>
        </authorList>
    </citation>
    <scope>NUCLEOTIDE SEQUENCE</scope>
    <source>
        <strain evidence="1">SGP5-SGP5p</strain>
        <tissue evidence="1">Aerial part</tissue>
    </source>
</reference>
<gene>
    <name evidence="1" type="ORF">Cgig2_015502</name>
</gene>
<evidence type="ECO:0008006" key="3">
    <source>
        <dbReference type="Google" id="ProtNLM"/>
    </source>
</evidence>
<dbReference type="OrthoDB" id="693793at2759"/>
<sequence length="237" mass="26828">MAPRERVVIKDLECNLFAFQFFSAADKDFVLNEGPWAFDGCILVLKDIDGSEQPLEVVFEIAGFWVKAYEIPAKQQTLVFVRFLASQVGTFVRCEESAMYGIDKSLCFRADINVSKPLRRVVKVKVEGKSVSTDIWRKGAETELREERRLFLAFRSSKGKTKDQTQLNFDTAETNGVGAEKLTQTCHSNTFANMAIDDMVEVTVGNEMFMRKLKGDDHAVTWQLLLVLKLSVLFSFA</sequence>